<evidence type="ECO:0000256" key="3">
    <source>
        <dbReference type="ARBA" id="ARBA00023315"/>
    </source>
</evidence>
<dbReference type="PANTHER" id="PTHR10983">
    <property type="entry name" value="1-ACYLGLYCEROL-3-PHOSPHATE ACYLTRANSFERASE-RELATED"/>
    <property type="match status" value="1"/>
</dbReference>
<gene>
    <name evidence="5" type="primary">lclat1</name>
    <name evidence="5" type="ORF">EVAR_60107_1</name>
</gene>
<evidence type="ECO:0000313" key="6">
    <source>
        <dbReference type="Proteomes" id="UP000299102"/>
    </source>
</evidence>
<keyword evidence="2 5" id="KW-0808">Transferase</keyword>
<dbReference type="AlphaFoldDB" id="A0A4C1Z4T5"/>
<dbReference type="EMBL" id="BGZK01001577">
    <property type="protein sequence ID" value="GBP82660.1"/>
    <property type="molecule type" value="Genomic_DNA"/>
</dbReference>
<dbReference type="GO" id="GO:0005783">
    <property type="term" value="C:endoplasmic reticulum"/>
    <property type="evidence" value="ECO:0007669"/>
    <property type="project" value="TreeGrafter"/>
</dbReference>
<comment type="caution">
    <text evidence="5">The sequence shown here is derived from an EMBL/GenBank/DDBJ whole genome shotgun (WGS) entry which is preliminary data.</text>
</comment>
<accession>A0A4C1Z4T5</accession>
<dbReference type="OrthoDB" id="186786at2759"/>
<evidence type="ECO:0000256" key="2">
    <source>
        <dbReference type="ARBA" id="ARBA00022679"/>
    </source>
</evidence>
<dbReference type="Pfam" id="PF16076">
    <property type="entry name" value="Acyltransf_C"/>
    <property type="match status" value="1"/>
</dbReference>
<evidence type="ECO:0000313" key="5">
    <source>
        <dbReference type="EMBL" id="GBP82660.1"/>
    </source>
</evidence>
<name>A0A4C1Z4T5_EUMVA</name>
<reference evidence="5 6" key="1">
    <citation type="journal article" date="2019" name="Commun. Biol.">
        <title>The bagworm genome reveals a unique fibroin gene that provides high tensile strength.</title>
        <authorList>
            <person name="Kono N."/>
            <person name="Nakamura H."/>
            <person name="Ohtoshi R."/>
            <person name="Tomita M."/>
            <person name="Numata K."/>
            <person name="Arakawa K."/>
        </authorList>
    </citation>
    <scope>NUCLEOTIDE SEQUENCE [LARGE SCALE GENOMIC DNA]</scope>
</reference>
<dbReference type="Proteomes" id="UP000299102">
    <property type="component" value="Unassembled WGS sequence"/>
</dbReference>
<dbReference type="GO" id="GO:0016746">
    <property type="term" value="F:acyltransferase activity"/>
    <property type="evidence" value="ECO:0007669"/>
    <property type="project" value="UniProtKB-KW"/>
</dbReference>
<feature type="domain" description="Acyltransferase C-terminal" evidence="4">
    <location>
        <begin position="137"/>
        <end position="202"/>
    </location>
</feature>
<keyword evidence="6" id="KW-1185">Reference proteome</keyword>
<sequence>MRRPWDNVATPQGVATHSLGNPDLYGCWIMQLNYFLYVKRDWRRDQRGLSEFLDYYRRLRHACRIVLFPEGTDLSDDNRRRSDRYAALRNLPCYEYVLHPRTTGWTALCSRSKEIGLKAVYDVTLAYDHPPQTEADMLLGRLPRHVHFFVKRYTAEALPEDDISLKNWLNDRWREKENNLKRFYTEGHFIDTSTNEVSQERKPRSLRRAKIGFFVLDIY</sequence>
<evidence type="ECO:0000256" key="1">
    <source>
        <dbReference type="ARBA" id="ARBA00008655"/>
    </source>
</evidence>
<proteinExistence type="inferred from homology"/>
<comment type="similarity">
    <text evidence="1">Belongs to the 1-acyl-sn-glycerol-3-phosphate acyltransferase family.</text>
</comment>
<dbReference type="InterPro" id="IPR032098">
    <property type="entry name" value="Acyltransf_C"/>
</dbReference>
<dbReference type="PANTHER" id="PTHR10983:SF16">
    <property type="entry name" value="LYSOCARDIOLIPIN ACYLTRANSFERASE 1"/>
    <property type="match status" value="1"/>
</dbReference>
<keyword evidence="3 5" id="KW-0012">Acyltransferase</keyword>
<dbReference type="STRING" id="151549.A0A4C1Z4T5"/>
<protein>
    <submittedName>
        <fullName evidence="5">Lysocardiolipin acyltransferase 1</fullName>
    </submittedName>
</protein>
<evidence type="ECO:0000259" key="4">
    <source>
        <dbReference type="Pfam" id="PF16076"/>
    </source>
</evidence>
<dbReference type="GO" id="GO:0036149">
    <property type="term" value="P:phosphatidylinositol acyl-chain remodeling"/>
    <property type="evidence" value="ECO:0007669"/>
    <property type="project" value="TreeGrafter"/>
</dbReference>
<dbReference type="CDD" id="cd07990">
    <property type="entry name" value="LPLAT_LCLAT1-like"/>
    <property type="match status" value="1"/>
</dbReference>
<organism evidence="5 6">
    <name type="scientific">Eumeta variegata</name>
    <name type="common">Bagworm moth</name>
    <name type="synonym">Eumeta japonica</name>
    <dbReference type="NCBI Taxonomy" id="151549"/>
    <lineage>
        <taxon>Eukaryota</taxon>
        <taxon>Metazoa</taxon>
        <taxon>Ecdysozoa</taxon>
        <taxon>Arthropoda</taxon>
        <taxon>Hexapoda</taxon>
        <taxon>Insecta</taxon>
        <taxon>Pterygota</taxon>
        <taxon>Neoptera</taxon>
        <taxon>Endopterygota</taxon>
        <taxon>Lepidoptera</taxon>
        <taxon>Glossata</taxon>
        <taxon>Ditrysia</taxon>
        <taxon>Tineoidea</taxon>
        <taxon>Psychidae</taxon>
        <taxon>Oiketicinae</taxon>
        <taxon>Eumeta</taxon>
    </lineage>
</organism>